<evidence type="ECO:0000259" key="4">
    <source>
        <dbReference type="PROSITE" id="PS50887"/>
    </source>
</evidence>
<keyword evidence="1" id="KW-0472">Membrane</keyword>
<dbReference type="InterPro" id="IPR043128">
    <property type="entry name" value="Rev_trsase/Diguanyl_cyclase"/>
</dbReference>
<dbReference type="PROSITE" id="PS50885">
    <property type="entry name" value="HAMP"/>
    <property type="match status" value="1"/>
</dbReference>
<dbReference type="InterPro" id="IPR029787">
    <property type="entry name" value="Nucleotide_cyclase"/>
</dbReference>
<dbReference type="PANTHER" id="PTHR33121">
    <property type="entry name" value="CYCLIC DI-GMP PHOSPHODIESTERASE PDEF"/>
    <property type="match status" value="1"/>
</dbReference>
<dbReference type="PROSITE" id="PS50887">
    <property type="entry name" value="GGDEF"/>
    <property type="match status" value="1"/>
</dbReference>
<dbReference type="EMBL" id="BMFF01000003">
    <property type="protein sequence ID" value="GGC98028.1"/>
    <property type="molecule type" value="Genomic_DNA"/>
</dbReference>
<keyword evidence="1" id="KW-1133">Transmembrane helix</keyword>
<dbReference type="InterPro" id="IPR035919">
    <property type="entry name" value="EAL_sf"/>
</dbReference>
<dbReference type="SUPFAM" id="SSF55073">
    <property type="entry name" value="Nucleotide cyclase"/>
    <property type="match status" value="1"/>
</dbReference>
<dbReference type="Proteomes" id="UP000638188">
    <property type="component" value="Unassembled WGS sequence"/>
</dbReference>
<dbReference type="Gene3D" id="3.20.20.450">
    <property type="entry name" value="EAL domain"/>
    <property type="match status" value="1"/>
</dbReference>
<dbReference type="Gene3D" id="6.10.340.10">
    <property type="match status" value="1"/>
</dbReference>
<organism evidence="5 6">
    <name type="scientific">Halopseudomonas salina</name>
    <dbReference type="NCBI Taxonomy" id="1323744"/>
    <lineage>
        <taxon>Bacteria</taxon>
        <taxon>Pseudomonadati</taxon>
        <taxon>Pseudomonadota</taxon>
        <taxon>Gammaproteobacteria</taxon>
        <taxon>Pseudomonadales</taxon>
        <taxon>Pseudomonadaceae</taxon>
        <taxon>Halopseudomonas</taxon>
    </lineage>
</organism>
<dbReference type="InterPro" id="IPR050706">
    <property type="entry name" value="Cyclic-di-GMP_PDE-like"/>
</dbReference>
<dbReference type="SMART" id="SM00052">
    <property type="entry name" value="EAL"/>
    <property type="match status" value="1"/>
</dbReference>
<evidence type="ECO:0000256" key="1">
    <source>
        <dbReference type="SAM" id="Phobius"/>
    </source>
</evidence>
<sequence>MRIERLRTRLILLLVGLLALVLGAVFVAVYSATDSSAERQARQQLQVGANVFSRLLELRAQELAGATEVLAADFGFREAVASGDLPTIRSALLNQARRIGADEALFFDADGNIQVSSRMEVSGSQVELSALQPLSTNALVALIDEQPFLLVDAVVMAPLAVGQVAMAFRLTQELAEEMRSLTGLEVSFITAQGDEVLDRVGTLPMDHAIASLETPESSIVDVDGEVYLATRITLLQQDGLQVKAQLLSPLEDALAIFDLLKRELLLITLIALGVSSLAAYVMAGSLSRPVSLLAEAARRIGQGDYASMVTLKRSDELGRLAESIDTMREDIAERERQIAHNAFHDPLTGLGNLAKTRERLADSLSAGRSGALVAFYLSGAEDLIKARGQTFYSHTVVASADRIRARVPTNSLLAYHPGQGFLLVLNNMETDQAVITTDRLITILSERMDNDGMKLNLEWLAGVVAWPHHSDDPDELLRQVAIAAADAHPGPMRISVYQAKRDQDYMRRLRLIRDIHFAAQMRELSVVYQPKLDIASGEVRQVEALMRWHHSELGFIGPDEFILLAEQTGSIHKLTQWILGAIATQMRHWADQGVELGVAMNISALDLDDENFVDQVAKVLEKHGIDPAMLAFEVTESALMVNPERSLRSLHQLREMGISLAVDDYGTGYSSLAMLKSLPVQDLKIDKSFVLNLAEGSEDAVIVRSTIELAHNMGLKVIAEGVENAISLEWLRALGCDTAQGYYISRPIAALDLEAWLEKNRHTYKQTEHS</sequence>
<dbReference type="SUPFAM" id="SSF141868">
    <property type="entry name" value="EAL domain-like"/>
    <property type="match status" value="1"/>
</dbReference>
<evidence type="ECO:0000313" key="5">
    <source>
        <dbReference type="EMBL" id="GGC98028.1"/>
    </source>
</evidence>
<dbReference type="SMART" id="SM00304">
    <property type="entry name" value="HAMP"/>
    <property type="match status" value="1"/>
</dbReference>
<dbReference type="InterPro" id="IPR003660">
    <property type="entry name" value="HAMP_dom"/>
</dbReference>
<dbReference type="Pfam" id="PF00672">
    <property type="entry name" value="HAMP"/>
    <property type="match status" value="1"/>
</dbReference>
<feature type="transmembrane region" description="Helical" evidence="1">
    <location>
        <begin position="264"/>
        <end position="283"/>
    </location>
</feature>
<keyword evidence="6" id="KW-1185">Reference proteome</keyword>
<dbReference type="InterPro" id="IPR000160">
    <property type="entry name" value="GGDEF_dom"/>
</dbReference>
<dbReference type="SMART" id="SM00267">
    <property type="entry name" value="GGDEF"/>
    <property type="match status" value="1"/>
</dbReference>
<keyword evidence="1" id="KW-0812">Transmembrane</keyword>
<comment type="caution">
    <text evidence="5">The sequence shown here is derived from an EMBL/GenBank/DDBJ whole genome shotgun (WGS) entry which is preliminary data.</text>
</comment>
<evidence type="ECO:0000259" key="2">
    <source>
        <dbReference type="PROSITE" id="PS50883"/>
    </source>
</evidence>
<dbReference type="SUPFAM" id="SSF158472">
    <property type="entry name" value="HAMP domain-like"/>
    <property type="match status" value="1"/>
</dbReference>
<evidence type="ECO:0000259" key="3">
    <source>
        <dbReference type="PROSITE" id="PS50885"/>
    </source>
</evidence>
<dbReference type="CDD" id="cd01948">
    <property type="entry name" value="EAL"/>
    <property type="match status" value="1"/>
</dbReference>
<evidence type="ECO:0000313" key="6">
    <source>
        <dbReference type="Proteomes" id="UP000638188"/>
    </source>
</evidence>
<dbReference type="CDD" id="cd06225">
    <property type="entry name" value="HAMP"/>
    <property type="match status" value="1"/>
</dbReference>
<proteinExistence type="predicted"/>
<reference evidence="6" key="1">
    <citation type="journal article" date="2019" name="Int. J. Syst. Evol. Microbiol.">
        <title>The Global Catalogue of Microorganisms (GCM) 10K type strain sequencing project: providing services to taxonomists for standard genome sequencing and annotation.</title>
        <authorList>
            <consortium name="The Broad Institute Genomics Platform"/>
            <consortium name="The Broad Institute Genome Sequencing Center for Infectious Disease"/>
            <person name="Wu L."/>
            <person name="Ma J."/>
        </authorList>
    </citation>
    <scope>NUCLEOTIDE SEQUENCE [LARGE SCALE GENOMIC DNA]</scope>
    <source>
        <strain evidence="6">CGMCC 1.12482</strain>
    </source>
</reference>
<dbReference type="Pfam" id="PF14827">
    <property type="entry name" value="dCache_3"/>
    <property type="match status" value="1"/>
</dbReference>
<gene>
    <name evidence="5" type="ORF">GCM10007418_16740</name>
</gene>
<dbReference type="Pfam" id="PF00563">
    <property type="entry name" value="EAL"/>
    <property type="match status" value="1"/>
</dbReference>
<dbReference type="Pfam" id="PF00990">
    <property type="entry name" value="GGDEF"/>
    <property type="match status" value="1"/>
</dbReference>
<accession>A0ABQ1PJA7</accession>
<dbReference type="InterPro" id="IPR029150">
    <property type="entry name" value="dCache_3"/>
</dbReference>
<dbReference type="InterPro" id="IPR001633">
    <property type="entry name" value="EAL_dom"/>
</dbReference>
<feature type="domain" description="EAL" evidence="2">
    <location>
        <begin position="508"/>
        <end position="761"/>
    </location>
</feature>
<dbReference type="RefSeq" id="WP_150278634.1">
    <property type="nucleotide sequence ID" value="NZ_BMFF01000003.1"/>
</dbReference>
<dbReference type="Gene3D" id="3.30.70.270">
    <property type="match status" value="1"/>
</dbReference>
<feature type="domain" description="HAMP" evidence="3">
    <location>
        <begin position="284"/>
        <end position="336"/>
    </location>
</feature>
<feature type="domain" description="GGDEF" evidence="4">
    <location>
        <begin position="368"/>
        <end position="499"/>
    </location>
</feature>
<evidence type="ECO:0008006" key="7">
    <source>
        <dbReference type="Google" id="ProtNLM"/>
    </source>
</evidence>
<dbReference type="PANTHER" id="PTHR33121:SF71">
    <property type="entry name" value="OXYGEN SENSOR PROTEIN DOSP"/>
    <property type="match status" value="1"/>
</dbReference>
<protein>
    <recommendedName>
        <fullName evidence="7">Diguanylate cyclase/phosphodiesterase</fullName>
    </recommendedName>
</protein>
<name>A0ABQ1PJA7_9GAMM</name>
<dbReference type="PROSITE" id="PS50883">
    <property type="entry name" value="EAL"/>
    <property type="match status" value="1"/>
</dbReference>